<sequence length="46" mass="5147">MVIAEHQPWHPVFPQKTGCKQNPSQVNSPLVADCQQALGFELEETL</sequence>
<proteinExistence type="predicted"/>
<dbReference type="EMBL" id="LT984806">
    <property type="protein sequence ID" value="SPD47063.1"/>
    <property type="molecule type" value="Genomic_DNA"/>
</dbReference>
<name>A0A375H9F8_9BURK</name>
<accession>A0A375H9F8</accession>
<gene>
    <name evidence="1" type="ORF">CBM2607_12003</name>
</gene>
<evidence type="ECO:0000313" key="1">
    <source>
        <dbReference type="EMBL" id="SPD47063.1"/>
    </source>
</evidence>
<evidence type="ECO:0000313" key="2">
    <source>
        <dbReference type="Proteomes" id="UP000255168"/>
    </source>
</evidence>
<organism evidence="1 2">
    <name type="scientific">Cupriavidus neocaledonicus</name>
    <dbReference type="NCBI Taxonomy" id="1040979"/>
    <lineage>
        <taxon>Bacteria</taxon>
        <taxon>Pseudomonadati</taxon>
        <taxon>Pseudomonadota</taxon>
        <taxon>Betaproteobacteria</taxon>
        <taxon>Burkholderiales</taxon>
        <taxon>Burkholderiaceae</taxon>
        <taxon>Cupriavidus</taxon>
    </lineage>
</organism>
<protein>
    <submittedName>
        <fullName evidence="1">Uncharacterized protein</fullName>
    </submittedName>
</protein>
<reference evidence="1 2" key="1">
    <citation type="submission" date="2018-01" db="EMBL/GenBank/DDBJ databases">
        <authorList>
            <person name="Clerissi C."/>
        </authorList>
    </citation>
    <scope>NUCLEOTIDE SEQUENCE [LARGE SCALE GENOMIC DNA]</scope>
    <source>
        <strain evidence="1">Cupriavidus taiwanensis STM 6160</strain>
    </source>
</reference>
<dbReference type="Proteomes" id="UP000255168">
    <property type="component" value="Chromosome I"/>
</dbReference>
<dbReference type="AlphaFoldDB" id="A0A375H9F8"/>